<reference evidence="2 3" key="1">
    <citation type="journal article" date="2018" name="PLoS ONE">
        <title>The draft genome of Kipferlia bialata reveals reductive genome evolution in fornicate parasites.</title>
        <authorList>
            <person name="Tanifuji G."/>
            <person name="Takabayashi S."/>
            <person name="Kume K."/>
            <person name="Takagi M."/>
            <person name="Nakayama T."/>
            <person name="Kamikawa R."/>
            <person name="Inagaki Y."/>
            <person name="Hashimoto T."/>
        </authorList>
    </citation>
    <scope>NUCLEOTIDE SEQUENCE [LARGE SCALE GENOMIC DNA]</scope>
    <source>
        <strain evidence="2">NY0173</strain>
    </source>
</reference>
<dbReference type="GO" id="GO:0008622">
    <property type="term" value="C:epsilon DNA polymerase complex"/>
    <property type="evidence" value="ECO:0007669"/>
    <property type="project" value="InterPro"/>
</dbReference>
<name>A0A9K3D122_9EUKA</name>
<keyword evidence="1" id="KW-0411">Iron-sulfur</keyword>
<comment type="similarity">
    <text evidence="1">Belongs to the DNA polymerase type-B family.</text>
</comment>
<keyword evidence="1" id="KW-0862">Zinc</keyword>
<dbReference type="GO" id="GO:0008270">
    <property type="term" value="F:zinc ion binding"/>
    <property type="evidence" value="ECO:0007669"/>
    <property type="project" value="UniProtKB-KW"/>
</dbReference>
<evidence type="ECO:0000313" key="2">
    <source>
        <dbReference type="EMBL" id="GIQ86197.1"/>
    </source>
</evidence>
<keyword evidence="3" id="KW-1185">Reference proteome</keyword>
<keyword evidence="1" id="KW-0004">4Fe-4S</keyword>
<dbReference type="EMBL" id="BDIP01002372">
    <property type="protein sequence ID" value="GIQ86197.1"/>
    <property type="molecule type" value="Genomic_DNA"/>
</dbReference>
<accession>A0A9K3D122</accession>
<comment type="function">
    <text evidence="1">DNA polymerase II participates in chromosomal DNA replication.</text>
</comment>
<comment type="cofactor">
    <cofactor evidence="1">
        <name>[4Fe-4S] cluster</name>
        <dbReference type="ChEBI" id="CHEBI:49883"/>
    </cofactor>
</comment>
<dbReference type="AlphaFoldDB" id="A0A9K3D122"/>
<dbReference type="EC" id="2.7.7.7" evidence="1"/>
<keyword evidence="1" id="KW-0239">DNA-directed DNA polymerase</keyword>
<dbReference type="GO" id="GO:0045004">
    <property type="term" value="P:DNA replication proofreading"/>
    <property type="evidence" value="ECO:0007669"/>
    <property type="project" value="TreeGrafter"/>
</dbReference>
<sequence>MIRLGRQYVETVLFETLMSRVHMLTTNREATIAFAKPLFALLGLDKGCDLSTKSVQRSILGLVNANEYELQATDAVAKGASTAPYSVSSYPCPYCASINTIGGAQTETEEDSATEDGSSSSTVPTCHNCRSPLDLDAIEALLISTVQAASKHMAMANCTCTHCNRTREDNLSVVCQCHNKYAQRDRASKMATCKGIQALAVRLDMPMLQDVCAYVLGE</sequence>
<comment type="subcellular location">
    <subcellularLocation>
        <location evidence="1">Nucleus</location>
    </subcellularLocation>
</comment>
<dbReference type="GO" id="GO:0003677">
    <property type="term" value="F:DNA binding"/>
    <property type="evidence" value="ECO:0007669"/>
    <property type="project" value="UniProtKB-KW"/>
</dbReference>
<keyword evidence="1" id="KW-0408">Iron</keyword>
<dbReference type="GO" id="GO:0006272">
    <property type="term" value="P:leading strand elongation"/>
    <property type="evidence" value="ECO:0007669"/>
    <property type="project" value="TreeGrafter"/>
</dbReference>
<evidence type="ECO:0000256" key="1">
    <source>
        <dbReference type="RuleBase" id="RU365029"/>
    </source>
</evidence>
<keyword evidence="1" id="KW-0863">Zinc-finger</keyword>
<protein>
    <recommendedName>
        <fullName evidence="1">DNA polymerase epsilon catalytic subunit</fullName>
        <ecNumber evidence="1">2.7.7.7</ecNumber>
    </recommendedName>
</protein>
<keyword evidence="1" id="KW-0479">Metal-binding</keyword>
<dbReference type="GO" id="GO:0006287">
    <property type="term" value="P:base-excision repair, gap-filling"/>
    <property type="evidence" value="ECO:0007669"/>
    <property type="project" value="TreeGrafter"/>
</dbReference>
<comment type="caution">
    <text evidence="2">The sequence shown here is derived from an EMBL/GenBank/DDBJ whole genome shotgun (WGS) entry which is preliminary data.</text>
</comment>
<evidence type="ECO:0000313" key="3">
    <source>
        <dbReference type="Proteomes" id="UP000265618"/>
    </source>
</evidence>
<organism evidence="2 3">
    <name type="scientific">Kipferlia bialata</name>
    <dbReference type="NCBI Taxonomy" id="797122"/>
    <lineage>
        <taxon>Eukaryota</taxon>
        <taxon>Metamonada</taxon>
        <taxon>Carpediemonas-like organisms</taxon>
        <taxon>Kipferlia</taxon>
    </lineage>
</organism>
<keyword evidence="1" id="KW-0808">Transferase</keyword>
<dbReference type="Proteomes" id="UP000265618">
    <property type="component" value="Unassembled WGS sequence"/>
</dbReference>
<proteinExistence type="inferred from homology"/>
<dbReference type="GO" id="GO:0000278">
    <property type="term" value="P:mitotic cell cycle"/>
    <property type="evidence" value="ECO:0007669"/>
    <property type="project" value="TreeGrafter"/>
</dbReference>
<comment type="catalytic activity">
    <reaction evidence="1">
        <text>DNA(n) + a 2'-deoxyribonucleoside 5'-triphosphate = DNA(n+1) + diphosphate</text>
        <dbReference type="Rhea" id="RHEA:22508"/>
        <dbReference type="Rhea" id="RHEA-COMP:17339"/>
        <dbReference type="Rhea" id="RHEA-COMP:17340"/>
        <dbReference type="ChEBI" id="CHEBI:33019"/>
        <dbReference type="ChEBI" id="CHEBI:61560"/>
        <dbReference type="ChEBI" id="CHEBI:173112"/>
        <dbReference type="EC" id="2.7.7.7"/>
    </reaction>
</comment>
<dbReference type="GO" id="GO:0006297">
    <property type="term" value="P:nucleotide-excision repair, DNA gap filling"/>
    <property type="evidence" value="ECO:0007669"/>
    <property type="project" value="TreeGrafter"/>
</dbReference>
<dbReference type="PANTHER" id="PTHR10670">
    <property type="entry name" value="DNA POLYMERASE EPSILON CATALYTIC SUBUNIT A"/>
    <property type="match status" value="1"/>
</dbReference>
<dbReference type="PANTHER" id="PTHR10670:SF0">
    <property type="entry name" value="DNA POLYMERASE EPSILON CATALYTIC SUBUNIT A"/>
    <property type="match status" value="1"/>
</dbReference>
<keyword evidence="1" id="KW-0548">Nucleotidyltransferase</keyword>
<keyword evidence="1" id="KW-0539">Nucleus</keyword>
<gene>
    <name evidence="2" type="ORF">KIPB_008003</name>
</gene>
<dbReference type="GO" id="GO:0051539">
    <property type="term" value="F:4 iron, 4 sulfur cluster binding"/>
    <property type="evidence" value="ECO:0007669"/>
    <property type="project" value="UniProtKB-KW"/>
</dbReference>
<keyword evidence="1" id="KW-0235">DNA replication</keyword>
<dbReference type="InterPro" id="IPR029703">
    <property type="entry name" value="POL2"/>
</dbReference>
<keyword evidence="1" id="KW-0238">DNA-binding</keyword>
<dbReference type="GO" id="GO:0003887">
    <property type="term" value="F:DNA-directed DNA polymerase activity"/>
    <property type="evidence" value="ECO:0007669"/>
    <property type="project" value="UniProtKB-KW"/>
</dbReference>
<dbReference type="GO" id="GO:0008310">
    <property type="term" value="F:single-stranded DNA 3'-5' DNA exonuclease activity"/>
    <property type="evidence" value="ECO:0007669"/>
    <property type="project" value="TreeGrafter"/>
</dbReference>